<organism evidence="1 2">
    <name type="scientific">Azotobacter bryophylli</name>
    <dbReference type="NCBI Taxonomy" id="1986537"/>
    <lineage>
        <taxon>Bacteria</taxon>
        <taxon>Pseudomonadati</taxon>
        <taxon>Pseudomonadota</taxon>
        <taxon>Gammaproteobacteria</taxon>
        <taxon>Pseudomonadales</taxon>
        <taxon>Pseudomonadaceae</taxon>
        <taxon>Azotobacter</taxon>
    </lineage>
</organism>
<evidence type="ECO:0000313" key="1">
    <source>
        <dbReference type="EMBL" id="MFC2974721.1"/>
    </source>
</evidence>
<keyword evidence="2" id="KW-1185">Reference proteome</keyword>
<name>A0ABV7B0Q6_9GAMM</name>
<reference evidence="2" key="1">
    <citation type="journal article" date="2019" name="Int. J. Syst. Evol. Microbiol.">
        <title>The Global Catalogue of Microorganisms (GCM) 10K type strain sequencing project: providing services to taxonomists for standard genome sequencing and annotation.</title>
        <authorList>
            <consortium name="The Broad Institute Genomics Platform"/>
            <consortium name="The Broad Institute Genome Sequencing Center for Infectious Disease"/>
            <person name="Wu L."/>
            <person name="Ma J."/>
        </authorList>
    </citation>
    <scope>NUCLEOTIDE SEQUENCE [LARGE SCALE GENOMIC DNA]</scope>
    <source>
        <strain evidence="2">KCTC 62195</strain>
    </source>
</reference>
<sequence>MANSIEISAHVDVGEISRKLSDLAKKQIPFATALALTRTAQLVKKGTLDVMRARLDRPTPITMSSVFVKPATKARLEARVWFKDSWSSGIPADRYMQPAVLGGARRHKRFEKALISRQIMKPNQYAVPAKEFLNQYGNITGGLAKKVLSGLGAAEMTSGYKANATNSRRSRRKGNADRFFVLHGLDRSSGIWERKATRWGDAIRPVFLFVDAPYYKVRIPFEKIAANIVKAHLQREFEQAMTKALATAK</sequence>
<dbReference type="RefSeq" id="WP_377817002.1">
    <property type="nucleotide sequence ID" value="NZ_JBHRSJ010000036.1"/>
</dbReference>
<dbReference type="EMBL" id="JBHRSJ010000036">
    <property type="protein sequence ID" value="MFC2974721.1"/>
    <property type="molecule type" value="Genomic_DNA"/>
</dbReference>
<proteinExistence type="predicted"/>
<evidence type="ECO:0008006" key="3">
    <source>
        <dbReference type="Google" id="ProtNLM"/>
    </source>
</evidence>
<evidence type="ECO:0000313" key="2">
    <source>
        <dbReference type="Proteomes" id="UP001595457"/>
    </source>
</evidence>
<comment type="caution">
    <text evidence="1">The sequence shown here is derived from an EMBL/GenBank/DDBJ whole genome shotgun (WGS) entry which is preliminary data.</text>
</comment>
<protein>
    <recommendedName>
        <fullName evidence="3">Phage protein, HK97 gp10 family</fullName>
    </recommendedName>
</protein>
<gene>
    <name evidence="1" type="ORF">ACFOJE_21240</name>
</gene>
<accession>A0ABV7B0Q6</accession>
<dbReference type="Proteomes" id="UP001595457">
    <property type="component" value="Unassembled WGS sequence"/>
</dbReference>